<sequence length="107" mass="11745">MYYRINTISFDASRKDEFMAYADSMRSEMKTIVGVQSISIIETGEGEATGVATYDSKASAEEALPQIQKIMGGMAQFFTAPPELKLGPVMWSMNDKSGCCDDKCDCC</sequence>
<evidence type="ECO:0000313" key="1">
    <source>
        <dbReference type="EMBL" id="SVE61064.1"/>
    </source>
</evidence>
<proteinExistence type="predicted"/>
<dbReference type="AlphaFoldDB" id="A0A383EWV6"/>
<protein>
    <recommendedName>
        <fullName evidence="2">ABM domain-containing protein</fullName>
    </recommendedName>
</protein>
<name>A0A383EWV6_9ZZZZ</name>
<dbReference type="EMBL" id="UINC01229377">
    <property type="protein sequence ID" value="SVE61064.1"/>
    <property type="molecule type" value="Genomic_DNA"/>
</dbReference>
<accession>A0A383EWV6</accession>
<gene>
    <name evidence="1" type="ORF">METZ01_LOCUS513918</name>
</gene>
<evidence type="ECO:0008006" key="2">
    <source>
        <dbReference type="Google" id="ProtNLM"/>
    </source>
</evidence>
<organism evidence="1">
    <name type="scientific">marine metagenome</name>
    <dbReference type="NCBI Taxonomy" id="408172"/>
    <lineage>
        <taxon>unclassified sequences</taxon>
        <taxon>metagenomes</taxon>
        <taxon>ecological metagenomes</taxon>
    </lineage>
</organism>
<reference evidence="1" key="1">
    <citation type="submission" date="2018-05" db="EMBL/GenBank/DDBJ databases">
        <authorList>
            <person name="Lanie J.A."/>
            <person name="Ng W.-L."/>
            <person name="Kazmierczak K.M."/>
            <person name="Andrzejewski T.M."/>
            <person name="Davidsen T.M."/>
            <person name="Wayne K.J."/>
            <person name="Tettelin H."/>
            <person name="Glass J.I."/>
            <person name="Rusch D."/>
            <person name="Podicherti R."/>
            <person name="Tsui H.-C.T."/>
            <person name="Winkler M.E."/>
        </authorList>
    </citation>
    <scope>NUCLEOTIDE SEQUENCE</scope>
</reference>